<name>R7SJ31_DICSQ</name>
<dbReference type="RefSeq" id="XP_007371109.1">
    <property type="nucleotide sequence ID" value="XM_007371047.1"/>
</dbReference>
<organism evidence="3 4">
    <name type="scientific">Dichomitus squalens (strain LYAD-421)</name>
    <name type="common">Western red white-rot fungus</name>
    <dbReference type="NCBI Taxonomy" id="732165"/>
    <lineage>
        <taxon>Eukaryota</taxon>
        <taxon>Fungi</taxon>
        <taxon>Dikarya</taxon>
        <taxon>Basidiomycota</taxon>
        <taxon>Agaricomycotina</taxon>
        <taxon>Agaricomycetes</taxon>
        <taxon>Polyporales</taxon>
        <taxon>Polyporaceae</taxon>
        <taxon>Dichomitus</taxon>
    </lineage>
</organism>
<dbReference type="InterPro" id="IPR045338">
    <property type="entry name" value="DUF6535"/>
</dbReference>
<dbReference type="Pfam" id="PF20153">
    <property type="entry name" value="DUF6535"/>
    <property type="match status" value="1"/>
</dbReference>
<reference evidence="3 4" key="1">
    <citation type="journal article" date="2012" name="Science">
        <title>The Paleozoic origin of enzymatic lignin decomposition reconstructed from 31 fungal genomes.</title>
        <authorList>
            <person name="Floudas D."/>
            <person name="Binder M."/>
            <person name="Riley R."/>
            <person name="Barry K."/>
            <person name="Blanchette R.A."/>
            <person name="Henrissat B."/>
            <person name="Martinez A.T."/>
            <person name="Otillar R."/>
            <person name="Spatafora J.W."/>
            <person name="Yadav J.S."/>
            <person name="Aerts A."/>
            <person name="Benoit I."/>
            <person name="Boyd A."/>
            <person name="Carlson A."/>
            <person name="Copeland A."/>
            <person name="Coutinho P.M."/>
            <person name="de Vries R.P."/>
            <person name="Ferreira P."/>
            <person name="Findley K."/>
            <person name="Foster B."/>
            <person name="Gaskell J."/>
            <person name="Glotzer D."/>
            <person name="Gorecki P."/>
            <person name="Heitman J."/>
            <person name="Hesse C."/>
            <person name="Hori C."/>
            <person name="Igarashi K."/>
            <person name="Jurgens J.A."/>
            <person name="Kallen N."/>
            <person name="Kersten P."/>
            <person name="Kohler A."/>
            <person name="Kuees U."/>
            <person name="Kumar T.K.A."/>
            <person name="Kuo A."/>
            <person name="LaButti K."/>
            <person name="Larrondo L.F."/>
            <person name="Lindquist E."/>
            <person name="Ling A."/>
            <person name="Lombard V."/>
            <person name="Lucas S."/>
            <person name="Lundell T."/>
            <person name="Martin R."/>
            <person name="McLaughlin D.J."/>
            <person name="Morgenstern I."/>
            <person name="Morin E."/>
            <person name="Murat C."/>
            <person name="Nagy L.G."/>
            <person name="Nolan M."/>
            <person name="Ohm R.A."/>
            <person name="Patyshakuliyeva A."/>
            <person name="Rokas A."/>
            <person name="Ruiz-Duenas F.J."/>
            <person name="Sabat G."/>
            <person name="Salamov A."/>
            <person name="Samejima M."/>
            <person name="Schmutz J."/>
            <person name="Slot J.C."/>
            <person name="St John F."/>
            <person name="Stenlid J."/>
            <person name="Sun H."/>
            <person name="Sun S."/>
            <person name="Syed K."/>
            <person name="Tsang A."/>
            <person name="Wiebenga A."/>
            <person name="Young D."/>
            <person name="Pisabarro A."/>
            <person name="Eastwood D.C."/>
            <person name="Martin F."/>
            <person name="Cullen D."/>
            <person name="Grigoriev I.V."/>
            <person name="Hibbett D.S."/>
        </authorList>
    </citation>
    <scope>NUCLEOTIDE SEQUENCE [LARGE SCALE GENOMIC DNA]</scope>
    <source>
        <strain evidence="3 4">LYAD-421 SS1</strain>
    </source>
</reference>
<evidence type="ECO:0000259" key="2">
    <source>
        <dbReference type="Pfam" id="PF20153"/>
    </source>
</evidence>
<feature type="transmembrane region" description="Helical" evidence="1">
    <location>
        <begin position="106"/>
        <end position="124"/>
    </location>
</feature>
<feature type="transmembrane region" description="Helical" evidence="1">
    <location>
        <begin position="26"/>
        <end position="46"/>
    </location>
</feature>
<dbReference type="OMA" id="YNILEHI"/>
<dbReference type="KEGG" id="dsq:DICSQDRAFT_72088"/>
<keyword evidence="1" id="KW-0472">Membrane</keyword>
<evidence type="ECO:0000313" key="4">
    <source>
        <dbReference type="Proteomes" id="UP000053319"/>
    </source>
</evidence>
<dbReference type="AlphaFoldDB" id="R7SJ31"/>
<gene>
    <name evidence="3" type="ORF">DICSQDRAFT_72088</name>
</gene>
<dbReference type="EMBL" id="JH719482">
    <property type="protein sequence ID" value="EJF56149.1"/>
    <property type="molecule type" value="Genomic_DNA"/>
</dbReference>
<keyword evidence="1" id="KW-0812">Transmembrane</keyword>
<protein>
    <recommendedName>
        <fullName evidence="2">DUF6535 domain-containing protein</fullName>
    </recommendedName>
</protein>
<sequence>MFGAANVVEHYSHGIVKTWKDEIDSLVVYAGLFSSILTAFNVQSYLLLQPATPDPTIAVLQQISLQLNSFSVNPPGALVNSTHPVTPFAAVQTSLVESWAVWLNSLWFSALICSLSSASVGILVKQWLHAYQAGISGDSVEFA</sequence>
<evidence type="ECO:0000256" key="1">
    <source>
        <dbReference type="SAM" id="Phobius"/>
    </source>
</evidence>
<evidence type="ECO:0000313" key="3">
    <source>
        <dbReference type="EMBL" id="EJF56149.1"/>
    </source>
</evidence>
<feature type="domain" description="DUF6535" evidence="2">
    <location>
        <begin position="6"/>
        <end position="136"/>
    </location>
</feature>
<accession>R7SJ31</accession>
<dbReference type="GeneID" id="18843844"/>
<proteinExistence type="predicted"/>
<dbReference type="HOGENOM" id="CLU_018688_2_1_1"/>
<keyword evidence="1" id="KW-1133">Transmembrane helix</keyword>
<dbReference type="Proteomes" id="UP000053319">
    <property type="component" value="Unassembled WGS sequence"/>
</dbReference>